<dbReference type="Gene3D" id="3.30.565.10">
    <property type="entry name" value="Histidine kinase-like ATPase, C-terminal domain"/>
    <property type="match status" value="1"/>
</dbReference>
<keyword evidence="4" id="KW-0808">Transferase</keyword>
<evidence type="ECO:0000313" key="13">
    <source>
        <dbReference type="Proteomes" id="UP001241092"/>
    </source>
</evidence>
<organism evidence="12 13">
    <name type="scientific">Mycolicibacterium mageritense</name>
    <name type="common">Mycobacterium mageritense</name>
    <dbReference type="NCBI Taxonomy" id="53462"/>
    <lineage>
        <taxon>Bacteria</taxon>
        <taxon>Bacillati</taxon>
        <taxon>Actinomycetota</taxon>
        <taxon>Actinomycetes</taxon>
        <taxon>Mycobacteriales</taxon>
        <taxon>Mycobacteriaceae</taxon>
        <taxon>Mycolicibacterium</taxon>
    </lineage>
</organism>
<feature type="transmembrane region" description="Helical" evidence="9">
    <location>
        <begin position="54"/>
        <end position="74"/>
    </location>
</feature>
<protein>
    <recommendedName>
        <fullName evidence="2">histidine kinase</fullName>
        <ecNumber evidence="2">2.7.13.3</ecNumber>
    </recommendedName>
</protein>
<evidence type="ECO:0000256" key="3">
    <source>
        <dbReference type="ARBA" id="ARBA00022553"/>
    </source>
</evidence>
<accession>A0AAI8TSG2</accession>
<evidence type="ECO:0000256" key="2">
    <source>
        <dbReference type="ARBA" id="ARBA00012438"/>
    </source>
</evidence>
<dbReference type="Gene3D" id="1.20.5.1930">
    <property type="match status" value="1"/>
</dbReference>
<dbReference type="GO" id="GO:0005524">
    <property type="term" value="F:ATP binding"/>
    <property type="evidence" value="ECO:0007669"/>
    <property type="project" value="UniProtKB-KW"/>
</dbReference>
<gene>
    <name evidence="12" type="ORF">hbim_02054</name>
</gene>
<evidence type="ECO:0000313" key="12">
    <source>
        <dbReference type="EMBL" id="BDY28124.1"/>
    </source>
</evidence>
<keyword evidence="6" id="KW-0418">Kinase</keyword>
<feature type="transmembrane region" description="Helical" evidence="9">
    <location>
        <begin position="180"/>
        <end position="213"/>
    </location>
</feature>
<dbReference type="GO" id="GO:0000155">
    <property type="term" value="F:phosphorelay sensor kinase activity"/>
    <property type="evidence" value="ECO:0007669"/>
    <property type="project" value="InterPro"/>
</dbReference>
<dbReference type="Pfam" id="PF07730">
    <property type="entry name" value="HisKA_3"/>
    <property type="match status" value="1"/>
</dbReference>
<dbReference type="InterPro" id="IPR050482">
    <property type="entry name" value="Sensor_HK_TwoCompSys"/>
</dbReference>
<dbReference type="InterPro" id="IPR036890">
    <property type="entry name" value="HATPase_C_sf"/>
</dbReference>
<name>A0AAI8TSG2_MYCME</name>
<dbReference type="EC" id="2.7.13.3" evidence="2"/>
<evidence type="ECO:0000256" key="7">
    <source>
        <dbReference type="ARBA" id="ARBA00022840"/>
    </source>
</evidence>
<evidence type="ECO:0000256" key="4">
    <source>
        <dbReference type="ARBA" id="ARBA00022679"/>
    </source>
</evidence>
<evidence type="ECO:0000256" key="1">
    <source>
        <dbReference type="ARBA" id="ARBA00000085"/>
    </source>
</evidence>
<keyword evidence="9" id="KW-0472">Membrane</keyword>
<dbReference type="AlphaFoldDB" id="A0AAI8TSG2"/>
<evidence type="ECO:0000259" key="11">
    <source>
        <dbReference type="Pfam" id="PF13796"/>
    </source>
</evidence>
<feature type="domain" description="Signal transduction histidine kinase subgroup 3 dimerisation and phosphoacceptor" evidence="10">
    <location>
        <begin position="242"/>
        <end position="305"/>
    </location>
</feature>
<evidence type="ECO:0000259" key="10">
    <source>
        <dbReference type="Pfam" id="PF07730"/>
    </source>
</evidence>
<dbReference type="Proteomes" id="UP001241092">
    <property type="component" value="Chromosome"/>
</dbReference>
<evidence type="ECO:0000256" key="6">
    <source>
        <dbReference type="ARBA" id="ARBA00022777"/>
    </source>
</evidence>
<dbReference type="GO" id="GO:0046983">
    <property type="term" value="F:protein dimerization activity"/>
    <property type="evidence" value="ECO:0007669"/>
    <property type="project" value="InterPro"/>
</dbReference>
<dbReference type="CDD" id="cd16917">
    <property type="entry name" value="HATPase_UhpB-NarQ-NarX-like"/>
    <property type="match status" value="1"/>
</dbReference>
<evidence type="ECO:0000256" key="8">
    <source>
        <dbReference type="ARBA" id="ARBA00023012"/>
    </source>
</evidence>
<dbReference type="PANTHER" id="PTHR24421">
    <property type="entry name" value="NITRATE/NITRITE SENSOR PROTEIN NARX-RELATED"/>
    <property type="match status" value="1"/>
</dbReference>
<dbReference type="SUPFAM" id="SSF55874">
    <property type="entry name" value="ATPase domain of HSP90 chaperone/DNA topoisomerase II/histidine kinase"/>
    <property type="match status" value="1"/>
</dbReference>
<dbReference type="InterPro" id="IPR025828">
    <property type="entry name" value="Put_sensor_dom"/>
</dbReference>
<sequence length="433" mass="45844">MPSVEDMTKTAQPQRVGVIRQLGVDTAYLVLGFPLALVSFIVIVTGLSVGLGTVVIAVGVPLLACVLLVARFFADIERLRFPAVLRRPRMRPTYRTAPRGAGIWRRFVTPLTQGQCWLDAMHAIVHFPISVITFSVVISWWVAAVAGTLTIAWDWSIPRGPDNTSLAQLVGLGDSAFARIAFQTAIGLACLITLPIVVRGCALLSAGFSRILLTGMAEMRQTITVLTEQKAAAASAEAIALRRLERDIHDGPQQRLVRLAMDLGRARQQLDSNPQALRDTLDEAISQTQESLNELRALSRGIAPPILTDRGLPSALAALAVRCTVPVELVVDPELGTTAGRLDPAVETAVYFTVAEALTNVAKHSAAANCWVTVAHGPARVGVEIVDDGDGGAHVAKGHGLAGLVDRVRASGGTLTVVSPAGGPTTIGVELPC</sequence>
<evidence type="ECO:0000256" key="9">
    <source>
        <dbReference type="SAM" id="Phobius"/>
    </source>
</evidence>
<dbReference type="Pfam" id="PF13796">
    <property type="entry name" value="Sensor"/>
    <property type="match status" value="1"/>
</dbReference>
<keyword evidence="7" id="KW-0067">ATP-binding</keyword>
<dbReference type="EMBL" id="AP027452">
    <property type="protein sequence ID" value="BDY28124.1"/>
    <property type="molecule type" value="Genomic_DNA"/>
</dbReference>
<reference evidence="12" key="1">
    <citation type="submission" date="2023-03" db="EMBL/GenBank/DDBJ databases">
        <title>Draft genome sequence of a Mycolicibacterium mageritense strain H4_3_1 isolated from a hybrid biological-inorganic system reactor.</title>
        <authorList>
            <person name="Feng X."/>
            <person name="Kazama D."/>
            <person name="Sato K."/>
            <person name="Kobayashi H."/>
        </authorList>
    </citation>
    <scope>NUCLEOTIDE SEQUENCE</scope>
    <source>
        <strain evidence="12">H4_3_1</strain>
    </source>
</reference>
<dbReference type="InterPro" id="IPR011712">
    <property type="entry name" value="Sig_transdc_His_kin_sub3_dim/P"/>
</dbReference>
<keyword evidence="9" id="KW-0812">Transmembrane</keyword>
<keyword evidence="8" id="KW-0902">Two-component regulatory system</keyword>
<feature type="transmembrane region" description="Helical" evidence="9">
    <location>
        <begin position="27"/>
        <end position="48"/>
    </location>
</feature>
<dbReference type="GO" id="GO:0016020">
    <property type="term" value="C:membrane"/>
    <property type="evidence" value="ECO:0007669"/>
    <property type="project" value="InterPro"/>
</dbReference>
<evidence type="ECO:0000256" key="5">
    <source>
        <dbReference type="ARBA" id="ARBA00022741"/>
    </source>
</evidence>
<keyword evidence="9" id="KW-1133">Transmembrane helix</keyword>
<feature type="domain" description="Putative sensor" evidence="11">
    <location>
        <begin position="28"/>
        <end position="213"/>
    </location>
</feature>
<dbReference type="PANTHER" id="PTHR24421:SF10">
    <property type="entry name" value="NITRATE_NITRITE SENSOR PROTEIN NARQ"/>
    <property type="match status" value="1"/>
</dbReference>
<feature type="transmembrane region" description="Helical" evidence="9">
    <location>
        <begin position="131"/>
        <end position="153"/>
    </location>
</feature>
<keyword evidence="3" id="KW-0597">Phosphoprotein</keyword>
<comment type="catalytic activity">
    <reaction evidence="1">
        <text>ATP + protein L-histidine = ADP + protein N-phospho-L-histidine.</text>
        <dbReference type="EC" id="2.7.13.3"/>
    </reaction>
</comment>
<proteinExistence type="predicted"/>
<keyword evidence="5" id="KW-0547">Nucleotide-binding</keyword>